<organism evidence="3 4">
    <name type="scientific">Streptomyces varsoviensis</name>
    <dbReference type="NCBI Taxonomy" id="67373"/>
    <lineage>
        <taxon>Bacteria</taxon>
        <taxon>Bacillati</taxon>
        <taxon>Actinomycetota</taxon>
        <taxon>Actinomycetes</taxon>
        <taxon>Kitasatosporales</taxon>
        <taxon>Streptomycetaceae</taxon>
        <taxon>Streptomyces</taxon>
    </lineage>
</organism>
<dbReference type="InterPro" id="IPR008965">
    <property type="entry name" value="CBM2/CBM3_carb-bd_dom_sf"/>
</dbReference>
<protein>
    <recommendedName>
        <fullName evidence="2">CBM3 domain-containing protein</fullName>
    </recommendedName>
</protein>
<evidence type="ECO:0000313" key="3">
    <source>
        <dbReference type="EMBL" id="KOG89522.1"/>
    </source>
</evidence>
<dbReference type="Gene3D" id="2.60.40.710">
    <property type="entry name" value="Endoglucanase-like"/>
    <property type="match status" value="1"/>
</dbReference>
<evidence type="ECO:0000313" key="4">
    <source>
        <dbReference type="Proteomes" id="UP000037020"/>
    </source>
</evidence>
<feature type="transmembrane region" description="Helical" evidence="1">
    <location>
        <begin position="12"/>
        <end position="34"/>
    </location>
</feature>
<name>A0ABR5J7U3_9ACTN</name>
<evidence type="ECO:0000259" key="2">
    <source>
        <dbReference type="PROSITE" id="PS51172"/>
    </source>
</evidence>
<feature type="domain" description="CBM3" evidence="2">
    <location>
        <begin position="47"/>
        <end position="202"/>
    </location>
</feature>
<dbReference type="Proteomes" id="UP000037020">
    <property type="component" value="Unassembled WGS sequence"/>
</dbReference>
<dbReference type="SUPFAM" id="SSF49899">
    <property type="entry name" value="Concanavalin A-like lectins/glucanases"/>
    <property type="match status" value="1"/>
</dbReference>
<keyword evidence="1" id="KW-1133">Transmembrane helix</keyword>
<dbReference type="Gene3D" id="2.60.120.200">
    <property type="match status" value="1"/>
</dbReference>
<dbReference type="SMART" id="SM01067">
    <property type="entry name" value="CBM_3"/>
    <property type="match status" value="1"/>
</dbReference>
<comment type="caution">
    <text evidence="3">The sequence shown here is derived from an EMBL/GenBank/DDBJ whole genome shotgun (WGS) entry which is preliminary data.</text>
</comment>
<keyword evidence="4" id="KW-1185">Reference proteome</keyword>
<keyword evidence="1" id="KW-0472">Membrane</keyword>
<dbReference type="InterPro" id="IPR001956">
    <property type="entry name" value="CBM3"/>
</dbReference>
<dbReference type="CDD" id="cd00413">
    <property type="entry name" value="Glyco_hydrolase_16"/>
    <property type="match status" value="1"/>
</dbReference>
<dbReference type="PROSITE" id="PS51172">
    <property type="entry name" value="CBM3"/>
    <property type="match status" value="1"/>
</dbReference>
<proteinExistence type="predicted"/>
<keyword evidence="1" id="KW-0812">Transmembrane</keyword>
<dbReference type="InterPro" id="IPR036966">
    <property type="entry name" value="CBM3_sf"/>
</dbReference>
<dbReference type="Pfam" id="PF00942">
    <property type="entry name" value="CBM_3"/>
    <property type="match status" value="1"/>
</dbReference>
<dbReference type="InterPro" id="IPR013320">
    <property type="entry name" value="ConA-like_dom_sf"/>
</dbReference>
<evidence type="ECO:0000256" key="1">
    <source>
        <dbReference type="SAM" id="Phobius"/>
    </source>
</evidence>
<gene>
    <name evidence="3" type="ORF">ADK38_13810</name>
</gene>
<reference evidence="3 4" key="1">
    <citation type="submission" date="2015-07" db="EMBL/GenBank/DDBJ databases">
        <authorList>
            <person name="Ju K.-S."/>
            <person name="Doroghazi J.R."/>
            <person name="Metcalf W.W."/>
        </authorList>
    </citation>
    <scope>NUCLEOTIDE SEQUENCE [LARGE SCALE GENOMIC DNA]</scope>
    <source>
        <strain evidence="3 4">NRRL B-3589</strain>
    </source>
</reference>
<dbReference type="SUPFAM" id="SSF49384">
    <property type="entry name" value="Carbohydrate-binding domain"/>
    <property type="match status" value="1"/>
</dbReference>
<accession>A0ABR5J7U3</accession>
<dbReference type="EMBL" id="LGUT01001160">
    <property type="protein sequence ID" value="KOG89522.1"/>
    <property type="molecule type" value="Genomic_DNA"/>
</dbReference>
<sequence>MGRPRRRPRRRGGVVIKIVVVMAIVIAAGAAAYVKWGPGRSGGSGDSATGELTVRYRTDGPTETTTAKPWLEVINKSKKTIPLSDVTLRYYFTPDDAANSAAFGVNCVQTSRGCGNVTHKMGTLSGGGATTHYVQIGFGAGAGELKPGGTSEGIGLQLYRLDHKKMNQATDPSFDAKITHYAPSKRITAYVRGALAWGDEPSGTADTDKNPASSPAAPAKGVIFDNFHYTGPDDPALTANGWQIRTEKGGPGIHDTWTADGVTFPAESSAKGGQVLQLRATTDGTKKGTKQSEIQSAKPDYFTGTIAARVYFSDKPTNGRNGDHLNESFFTISPADKSNKYSELDYEYMPNGGWGAPGPRIDTTSWLDGNGKPGSRTTRTQNQSLTGWHTLMVTAMNGTVTYSIDGNKFFSHKGKFFPRERMAAHFSTWFIDLPFKGRRTWDTRVNWLYYQSDRTLSLTEVNKAVDDFYAAGTNHVNTVPKS</sequence>